<dbReference type="Gene3D" id="3.40.50.300">
    <property type="entry name" value="P-loop containing nucleotide triphosphate hydrolases"/>
    <property type="match status" value="1"/>
</dbReference>
<dbReference type="AlphaFoldDB" id="A0A3P3D339"/>
<dbReference type="GO" id="GO:0005524">
    <property type="term" value="F:ATP binding"/>
    <property type="evidence" value="ECO:0007669"/>
    <property type="project" value="UniProtKB-KW"/>
</dbReference>
<dbReference type="Pfam" id="PF00005">
    <property type="entry name" value="ABC_tran"/>
    <property type="match status" value="1"/>
</dbReference>
<evidence type="ECO:0000256" key="2">
    <source>
        <dbReference type="ARBA" id="ARBA00022448"/>
    </source>
</evidence>
<dbReference type="GO" id="GO:0016887">
    <property type="term" value="F:ATP hydrolysis activity"/>
    <property type="evidence" value="ECO:0007669"/>
    <property type="project" value="InterPro"/>
</dbReference>
<keyword evidence="3" id="KW-0547">Nucleotide-binding</keyword>
<dbReference type="SMART" id="SM00382">
    <property type="entry name" value="AAA"/>
    <property type="match status" value="1"/>
</dbReference>
<keyword evidence="7" id="KW-1185">Reference proteome</keyword>
<dbReference type="PANTHER" id="PTHR43776">
    <property type="entry name" value="TRANSPORT ATP-BINDING PROTEIN"/>
    <property type="match status" value="1"/>
</dbReference>
<feature type="domain" description="ABC transporter" evidence="5">
    <location>
        <begin position="2"/>
        <end position="197"/>
    </location>
</feature>
<dbReference type="InterPro" id="IPR017871">
    <property type="entry name" value="ABC_transporter-like_CS"/>
</dbReference>
<dbReference type="GO" id="GO:0055085">
    <property type="term" value="P:transmembrane transport"/>
    <property type="evidence" value="ECO:0007669"/>
    <property type="project" value="UniProtKB-ARBA"/>
</dbReference>
<dbReference type="OrthoDB" id="9784450at2"/>
<dbReference type="InterPro" id="IPR003439">
    <property type="entry name" value="ABC_transporter-like_ATP-bd"/>
</dbReference>
<dbReference type="EMBL" id="RRAZ01000055">
    <property type="protein sequence ID" value="RRH68847.1"/>
    <property type="molecule type" value="Genomic_DNA"/>
</dbReference>
<gene>
    <name evidence="6" type="ORF">EG244_19250</name>
</gene>
<dbReference type="SUPFAM" id="SSF52540">
    <property type="entry name" value="P-loop containing nucleoside triphosphate hydrolases"/>
    <property type="match status" value="1"/>
</dbReference>
<dbReference type="Proteomes" id="UP000282125">
    <property type="component" value="Unassembled WGS sequence"/>
</dbReference>
<evidence type="ECO:0000256" key="4">
    <source>
        <dbReference type="ARBA" id="ARBA00022840"/>
    </source>
</evidence>
<comment type="similarity">
    <text evidence="1">Belongs to the ABC transporter superfamily.</text>
</comment>
<evidence type="ECO:0000259" key="5">
    <source>
        <dbReference type="PROSITE" id="PS50893"/>
    </source>
</evidence>
<protein>
    <submittedName>
        <fullName evidence="6">ATP-binding cassette domain-containing protein</fullName>
    </submittedName>
</protein>
<keyword evidence="2" id="KW-0813">Transport</keyword>
<dbReference type="PROSITE" id="PS00211">
    <property type="entry name" value="ABC_TRANSPORTER_1"/>
    <property type="match status" value="1"/>
</dbReference>
<evidence type="ECO:0000256" key="1">
    <source>
        <dbReference type="ARBA" id="ARBA00005417"/>
    </source>
</evidence>
<evidence type="ECO:0000313" key="7">
    <source>
        <dbReference type="Proteomes" id="UP000282125"/>
    </source>
</evidence>
<keyword evidence="4 6" id="KW-0067">ATP-binding</keyword>
<dbReference type="PROSITE" id="PS50893">
    <property type="entry name" value="ABC_TRANSPORTER_2"/>
    <property type="match status" value="1"/>
</dbReference>
<reference evidence="6 7" key="1">
    <citation type="submission" date="2018-11" db="EMBL/GenBank/DDBJ databases">
        <title>Gemmobacter sp. nov., YIM 102744-1 draft genome.</title>
        <authorList>
            <person name="Li G."/>
            <person name="Jiang Y."/>
        </authorList>
    </citation>
    <scope>NUCLEOTIDE SEQUENCE [LARGE SCALE GENOMIC DNA]</scope>
    <source>
        <strain evidence="6 7">YIM 102744-1</strain>
    </source>
</reference>
<dbReference type="RefSeq" id="WP_124966789.1">
    <property type="nucleotide sequence ID" value="NZ_RRAZ01000055.1"/>
</dbReference>
<proteinExistence type="inferred from homology"/>
<evidence type="ECO:0000313" key="6">
    <source>
        <dbReference type="EMBL" id="RRH68847.1"/>
    </source>
</evidence>
<accession>A0A3P3D339</accession>
<dbReference type="InterPro" id="IPR027417">
    <property type="entry name" value="P-loop_NTPase"/>
</dbReference>
<comment type="caution">
    <text evidence="6">The sequence shown here is derived from an EMBL/GenBank/DDBJ whole genome shotgun (WGS) entry which is preliminary data.</text>
</comment>
<organism evidence="6 7">
    <name type="scientific">Falsigemmobacter faecalis</name>
    <dbReference type="NCBI Taxonomy" id="2488730"/>
    <lineage>
        <taxon>Bacteria</taxon>
        <taxon>Pseudomonadati</taxon>
        <taxon>Pseudomonadota</taxon>
        <taxon>Alphaproteobacteria</taxon>
        <taxon>Rhodobacterales</taxon>
        <taxon>Paracoccaceae</taxon>
        <taxon>Falsigemmobacter</taxon>
    </lineage>
</organism>
<dbReference type="InterPro" id="IPR050319">
    <property type="entry name" value="ABC_transp_ATP-bind"/>
</dbReference>
<evidence type="ECO:0000256" key="3">
    <source>
        <dbReference type="ARBA" id="ARBA00022741"/>
    </source>
</evidence>
<sequence length="199" mass="21153">MLEARNLAAGFGRKPLFAGLNLALPKGQILGLEGPSGAGKTTLGRTLAGLHPALQGEVTLDGAPLPRRGRQPVQYLHQSPLLAMNPRWRIGKVLCEAAPVSEAHCSAFGIEAGWLQRYPHELSGGQLQRVSILRALAAQPAFLIADEITASLDQISQVQIWQLLGGICRREGIGLLAISHDAPLLSRIVTAGQITLSRG</sequence>
<name>A0A3P3D339_9RHOB</name>
<dbReference type="PANTHER" id="PTHR43776:SF7">
    <property type="entry name" value="D,D-DIPEPTIDE TRANSPORT ATP-BINDING PROTEIN DDPF-RELATED"/>
    <property type="match status" value="1"/>
</dbReference>
<dbReference type="InterPro" id="IPR003593">
    <property type="entry name" value="AAA+_ATPase"/>
</dbReference>